<dbReference type="Proteomes" id="UP000005309">
    <property type="component" value="Unassembled WGS sequence"/>
</dbReference>
<sequence length="293" mass="32741">MLDSSSDTVAILYDIENAPIEMLQYTIDIAQRYQPCRMIVVSDWEAHPDQKRWDRLMESPDFTFRQISRTFLGKNSLDSALYDSAQILYQEGVRKYFIITTDSDFVRIAESLNSEDPSYIIGIGTKQASEDLRNAYNEFFVYPPPTEKEQKSAREKKEKKTEEIVTKKKAAEEKTAKNNAKVNAEPAGKAREQKKRAAAAAKKKDAAGHAAEAAAPKSPALKETKKTAAKAKAAPAAQQTTSKNEAVNSITNGFLTVRLPKSLRASLDRKVLEEEVSLDELVTYLLMRGLSVK</sequence>
<feature type="compositionally biased region" description="Basic and acidic residues" evidence="1">
    <location>
        <begin position="146"/>
        <end position="176"/>
    </location>
</feature>
<feature type="domain" description="NYN" evidence="2">
    <location>
        <begin position="9"/>
        <end position="141"/>
    </location>
</feature>
<dbReference type="STRING" id="638302.HMPREF0908_0666"/>
<evidence type="ECO:0000313" key="4">
    <source>
        <dbReference type="Proteomes" id="UP000005309"/>
    </source>
</evidence>
<dbReference type="Pfam" id="PF01936">
    <property type="entry name" value="NYN"/>
    <property type="match status" value="1"/>
</dbReference>
<dbReference type="RefSeq" id="WP_006689401.1">
    <property type="nucleotide sequence ID" value="NZ_GG694006.1"/>
</dbReference>
<gene>
    <name evidence="3" type="ORF">HMPREF0908_0666</name>
</gene>
<proteinExistence type="predicted"/>
<dbReference type="AlphaFoldDB" id="C4V2C2"/>
<evidence type="ECO:0000256" key="1">
    <source>
        <dbReference type="SAM" id="MobiDB-lite"/>
    </source>
</evidence>
<evidence type="ECO:0000259" key="2">
    <source>
        <dbReference type="Pfam" id="PF01936"/>
    </source>
</evidence>
<dbReference type="PANTHER" id="PTHR35811:SF1">
    <property type="entry name" value="HTH OST-TYPE DOMAIN-CONTAINING PROTEIN"/>
    <property type="match status" value="1"/>
</dbReference>
<dbReference type="PANTHER" id="PTHR35811">
    <property type="entry name" value="SLR1870 PROTEIN"/>
    <property type="match status" value="1"/>
</dbReference>
<organism evidence="3 4">
    <name type="scientific">Selenomonas flueggei ATCC 43531</name>
    <dbReference type="NCBI Taxonomy" id="638302"/>
    <lineage>
        <taxon>Bacteria</taxon>
        <taxon>Bacillati</taxon>
        <taxon>Bacillota</taxon>
        <taxon>Negativicutes</taxon>
        <taxon>Selenomonadales</taxon>
        <taxon>Selenomonadaceae</taxon>
        <taxon>Selenomonas</taxon>
    </lineage>
</organism>
<dbReference type="eggNOG" id="COG1432">
    <property type="taxonomic scope" value="Bacteria"/>
</dbReference>
<dbReference type="EMBL" id="ACLA01000010">
    <property type="protein sequence ID" value="EEQ48936.1"/>
    <property type="molecule type" value="Genomic_DNA"/>
</dbReference>
<name>C4V2C2_9FIRM</name>
<dbReference type="InterPro" id="IPR021139">
    <property type="entry name" value="NYN"/>
</dbReference>
<dbReference type="GO" id="GO:0004540">
    <property type="term" value="F:RNA nuclease activity"/>
    <property type="evidence" value="ECO:0007669"/>
    <property type="project" value="InterPro"/>
</dbReference>
<keyword evidence="4" id="KW-1185">Reference proteome</keyword>
<feature type="compositionally biased region" description="Low complexity" evidence="1">
    <location>
        <begin position="208"/>
        <end position="219"/>
    </location>
</feature>
<dbReference type="HOGENOM" id="CLU_081580_0_0_9"/>
<comment type="caution">
    <text evidence="3">The sequence shown here is derived from an EMBL/GenBank/DDBJ whole genome shotgun (WGS) entry which is preliminary data.</text>
</comment>
<evidence type="ECO:0000313" key="3">
    <source>
        <dbReference type="EMBL" id="EEQ48936.1"/>
    </source>
</evidence>
<feature type="compositionally biased region" description="Low complexity" evidence="1">
    <location>
        <begin position="230"/>
        <end position="241"/>
    </location>
</feature>
<dbReference type="OrthoDB" id="9783963at2"/>
<reference evidence="3 4" key="1">
    <citation type="submission" date="2009-04" db="EMBL/GenBank/DDBJ databases">
        <authorList>
            <person name="Qin X."/>
            <person name="Bachman B."/>
            <person name="Battles P."/>
            <person name="Bell A."/>
            <person name="Bess C."/>
            <person name="Bickham C."/>
            <person name="Chaboub L."/>
            <person name="Chen D."/>
            <person name="Coyle M."/>
            <person name="Deiros D.R."/>
            <person name="Dinh H."/>
            <person name="Forbes L."/>
            <person name="Fowler G."/>
            <person name="Francisco L."/>
            <person name="Fu Q."/>
            <person name="Gubbala S."/>
            <person name="Hale W."/>
            <person name="Han Y."/>
            <person name="Hemphill L."/>
            <person name="Highlander S.K."/>
            <person name="Hirani K."/>
            <person name="Hogues M."/>
            <person name="Jackson L."/>
            <person name="Jakkamsetti A."/>
            <person name="Javaid M."/>
            <person name="Jiang H."/>
            <person name="Korchina V."/>
            <person name="Kovar C."/>
            <person name="Lara F."/>
            <person name="Lee S."/>
            <person name="Mata R."/>
            <person name="Mathew T."/>
            <person name="Moen C."/>
            <person name="Morales K."/>
            <person name="Munidasa M."/>
            <person name="Nazareth L."/>
            <person name="Ngo R."/>
            <person name="Nguyen L."/>
            <person name="Okwuonu G."/>
            <person name="Ongeri F."/>
            <person name="Patil S."/>
            <person name="Petrosino J."/>
            <person name="Pham C."/>
            <person name="Pham P."/>
            <person name="Pu L.-L."/>
            <person name="Puazo M."/>
            <person name="Raj R."/>
            <person name="Reid J."/>
            <person name="Rouhana J."/>
            <person name="Saada N."/>
            <person name="Shang Y."/>
            <person name="Simmons D."/>
            <person name="Thornton R."/>
            <person name="Warren J."/>
            <person name="Weissenberger G."/>
            <person name="Zhang J."/>
            <person name="Zhang L."/>
            <person name="Zhou C."/>
            <person name="Zhu D."/>
            <person name="Muzny D."/>
            <person name="Worley K."/>
            <person name="Gibbs R."/>
        </authorList>
    </citation>
    <scope>NUCLEOTIDE SEQUENCE [LARGE SCALE GENOMIC DNA]</scope>
    <source>
        <strain evidence="3 4">ATCC 43531</strain>
    </source>
</reference>
<protein>
    <recommendedName>
        <fullName evidence="2">NYN domain-containing protein</fullName>
    </recommendedName>
</protein>
<accession>C4V2C2</accession>
<dbReference type="Gene3D" id="3.40.50.1010">
    <property type="entry name" value="5'-nuclease"/>
    <property type="match status" value="1"/>
</dbReference>
<feature type="region of interest" description="Disordered" evidence="1">
    <location>
        <begin position="143"/>
        <end position="244"/>
    </location>
</feature>
<feature type="compositionally biased region" description="Low complexity" evidence="1">
    <location>
        <begin position="177"/>
        <end position="187"/>
    </location>
</feature>